<keyword evidence="2" id="KW-1185">Reference proteome</keyword>
<proteinExistence type="predicted"/>
<evidence type="ECO:0000313" key="1">
    <source>
        <dbReference type="EMBL" id="KAH3738452.1"/>
    </source>
</evidence>
<dbReference type="AlphaFoldDB" id="A0A9D4D469"/>
<reference evidence="1" key="1">
    <citation type="journal article" date="2019" name="bioRxiv">
        <title>The Genome of the Zebra Mussel, Dreissena polymorpha: A Resource for Invasive Species Research.</title>
        <authorList>
            <person name="McCartney M.A."/>
            <person name="Auch B."/>
            <person name="Kono T."/>
            <person name="Mallez S."/>
            <person name="Zhang Y."/>
            <person name="Obille A."/>
            <person name="Becker A."/>
            <person name="Abrahante J.E."/>
            <person name="Garbe J."/>
            <person name="Badalamenti J.P."/>
            <person name="Herman A."/>
            <person name="Mangelson H."/>
            <person name="Liachko I."/>
            <person name="Sullivan S."/>
            <person name="Sone E.D."/>
            <person name="Koren S."/>
            <person name="Silverstein K.A.T."/>
            <person name="Beckman K.B."/>
            <person name="Gohl D.M."/>
        </authorList>
    </citation>
    <scope>NUCLEOTIDE SEQUENCE</scope>
    <source>
        <strain evidence="1">Duluth1</strain>
        <tissue evidence="1">Whole animal</tissue>
    </source>
</reference>
<dbReference type="EMBL" id="JAIWYP010000011">
    <property type="protein sequence ID" value="KAH3738452.1"/>
    <property type="molecule type" value="Genomic_DNA"/>
</dbReference>
<protein>
    <submittedName>
        <fullName evidence="1">Uncharacterized protein</fullName>
    </submittedName>
</protein>
<gene>
    <name evidence="1" type="ORF">DPMN_045086</name>
</gene>
<organism evidence="1 2">
    <name type="scientific">Dreissena polymorpha</name>
    <name type="common">Zebra mussel</name>
    <name type="synonym">Mytilus polymorpha</name>
    <dbReference type="NCBI Taxonomy" id="45954"/>
    <lineage>
        <taxon>Eukaryota</taxon>
        <taxon>Metazoa</taxon>
        <taxon>Spiralia</taxon>
        <taxon>Lophotrochozoa</taxon>
        <taxon>Mollusca</taxon>
        <taxon>Bivalvia</taxon>
        <taxon>Autobranchia</taxon>
        <taxon>Heteroconchia</taxon>
        <taxon>Euheterodonta</taxon>
        <taxon>Imparidentia</taxon>
        <taxon>Neoheterodontei</taxon>
        <taxon>Myida</taxon>
        <taxon>Dreissenoidea</taxon>
        <taxon>Dreissenidae</taxon>
        <taxon>Dreissena</taxon>
    </lineage>
</organism>
<reference evidence="1" key="2">
    <citation type="submission" date="2020-11" db="EMBL/GenBank/DDBJ databases">
        <authorList>
            <person name="McCartney M.A."/>
            <person name="Auch B."/>
            <person name="Kono T."/>
            <person name="Mallez S."/>
            <person name="Becker A."/>
            <person name="Gohl D.M."/>
            <person name="Silverstein K.A.T."/>
            <person name="Koren S."/>
            <person name="Bechman K.B."/>
            <person name="Herman A."/>
            <person name="Abrahante J.E."/>
            <person name="Garbe J."/>
        </authorList>
    </citation>
    <scope>NUCLEOTIDE SEQUENCE</scope>
    <source>
        <strain evidence="1">Duluth1</strain>
        <tissue evidence="1">Whole animal</tissue>
    </source>
</reference>
<evidence type="ECO:0000313" key="2">
    <source>
        <dbReference type="Proteomes" id="UP000828390"/>
    </source>
</evidence>
<sequence length="65" mass="6347">MGIYCSCPDGPGTVDDCLGVSCGCLAGLGDFLAASLNVWESSSSAQTVLAPSHTVSESPAGASPV</sequence>
<accession>A0A9D4D469</accession>
<dbReference type="Proteomes" id="UP000828390">
    <property type="component" value="Unassembled WGS sequence"/>
</dbReference>
<comment type="caution">
    <text evidence="1">The sequence shown here is derived from an EMBL/GenBank/DDBJ whole genome shotgun (WGS) entry which is preliminary data.</text>
</comment>
<name>A0A9D4D469_DREPO</name>